<dbReference type="GO" id="GO:0043190">
    <property type="term" value="C:ATP-binding cassette (ABC) transporter complex"/>
    <property type="evidence" value="ECO:0007669"/>
    <property type="project" value="InterPro"/>
</dbReference>
<dbReference type="PRINTS" id="PR00164">
    <property type="entry name" value="ABC2TRNSPORT"/>
</dbReference>
<evidence type="ECO:0000256" key="8">
    <source>
        <dbReference type="SAM" id="Phobius"/>
    </source>
</evidence>
<feature type="domain" description="ABC-2 type transporter transmembrane" evidence="9">
    <location>
        <begin position="22"/>
        <end position="228"/>
    </location>
</feature>
<evidence type="ECO:0000256" key="3">
    <source>
        <dbReference type="ARBA" id="ARBA00022448"/>
    </source>
</evidence>
<keyword evidence="6 8" id="KW-1133">Transmembrane helix</keyword>
<feature type="transmembrane region" description="Helical" evidence="8">
    <location>
        <begin position="115"/>
        <end position="140"/>
    </location>
</feature>
<feature type="transmembrane region" description="Helical" evidence="8">
    <location>
        <begin position="40"/>
        <end position="61"/>
    </location>
</feature>
<evidence type="ECO:0000256" key="1">
    <source>
        <dbReference type="ARBA" id="ARBA00004429"/>
    </source>
</evidence>
<dbReference type="PANTHER" id="PTHR30413">
    <property type="entry name" value="INNER MEMBRANE TRANSPORT PERMEASE"/>
    <property type="match status" value="1"/>
</dbReference>
<feature type="transmembrane region" description="Helical" evidence="8">
    <location>
        <begin position="152"/>
        <end position="172"/>
    </location>
</feature>
<dbReference type="Pfam" id="PF01061">
    <property type="entry name" value="ABC2_membrane"/>
    <property type="match status" value="1"/>
</dbReference>
<feature type="transmembrane region" description="Helical" evidence="8">
    <location>
        <begin position="243"/>
        <end position="261"/>
    </location>
</feature>
<dbReference type="PANTHER" id="PTHR30413:SF8">
    <property type="entry name" value="TRANSPORT PERMEASE PROTEIN"/>
    <property type="match status" value="1"/>
</dbReference>
<dbReference type="AlphaFoldDB" id="A0A157MA12"/>
<dbReference type="GO" id="GO:0140359">
    <property type="term" value="F:ABC-type transporter activity"/>
    <property type="evidence" value="ECO:0007669"/>
    <property type="project" value="InterPro"/>
</dbReference>
<organism evidence="10 11">
    <name type="scientific">Bordetella ansorpii</name>
    <dbReference type="NCBI Taxonomy" id="288768"/>
    <lineage>
        <taxon>Bacteria</taxon>
        <taxon>Pseudomonadati</taxon>
        <taxon>Pseudomonadota</taxon>
        <taxon>Betaproteobacteria</taxon>
        <taxon>Burkholderiales</taxon>
        <taxon>Alcaligenaceae</taxon>
        <taxon>Bordetella</taxon>
    </lineage>
</organism>
<evidence type="ECO:0000256" key="5">
    <source>
        <dbReference type="ARBA" id="ARBA00022692"/>
    </source>
</evidence>
<keyword evidence="7 8" id="KW-0472">Membrane</keyword>
<evidence type="ECO:0000256" key="2">
    <source>
        <dbReference type="ARBA" id="ARBA00007783"/>
    </source>
</evidence>
<keyword evidence="5 8" id="KW-0812">Transmembrane</keyword>
<name>A0A157MA12_9BORD</name>
<keyword evidence="4" id="KW-1003">Cell membrane</keyword>
<protein>
    <submittedName>
        <fullName evidence="10">Permease of an ABC exporter involved in polysaccharide export</fullName>
    </submittedName>
</protein>
<evidence type="ECO:0000256" key="4">
    <source>
        <dbReference type="ARBA" id="ARBA00022475"/>
    </source>
</evidence>
<evidence type="ECO:0000313" key="11">
    <source>
        <dbReference type="Proteomes" id="UP000077037"/>
    </source>
</evidence>
<dbReference type="OrthoDB" id="9814458at2"/>
<gene>
    <name evidence="10" type="primary">wzm2</name>
    <name evidence="10" type="ORF">SAMEA1982600_01110</name>
</gene>
<sequence length="271" mass="31116">MEQLGSSFRASRTSLQIFRAVLFALFMREMQTRFGARRMGFIWVVMEPLAILAIIVVFHSFFRAIPVQGIDFVMFMVSGIVPFHLMRSLAYRLTDAVPANQGLFAYRQLMPFDTFIARLIVELCTYTCAYLIICFVIGFWLGRDVRINDPLAWLLALGDGVLLSFALGVAFAMISHRFPSMSRVCRLSFIPIYLTAGVFFPIWRVPQDKLIFIAWNPYVEVIDNIRAATFENYPVTEGLNSSYPVYFSLILLFIVMAVYRGQRQILRAPRP</sequence>
<feature type="transmembrane region" description="Helical" evidence="8">
    <location>
        <begin position="184"/>
        <end position="203"/>
    </location>
</feature>
<dbReference type="InterPro" id="IPR000412">
    <property type="entry name" value="ABC_2_transport"/>
</dbReference>
<proteinExistence type="inferred from homology"/>
<evidence type="ECO:0000313" key="10">
    <source>
        <dbReference type="EMBL" id="SAI05610.1"/>
    </source>
</evidence>
<feature type="transmembrane region" description="Helical" evidence="8">
    <location>
        <begin position="67"/>
        <end position="85"/>
    </location>
</feature>
<evidence type="ECO:0000259" key="9">
    <source>
        <dbReference type="Pfam" id="PF01061"/>
    </source>
</evidence>
<reference evidence="10 11" key="1">
    <citation type="submission" date="2016-03" db="EMBL/GenBank/DDBJ databases">
        <authorList>
            <consortium name="Pathogen Informatics"/>
        </authorList>
    </citation>
    <scope>NUCLEOTIDE SEQUENCE [LARGE SCALE GENOMIC DNA]</scope>
    <source>
        <strain evidence="10 11">NCTC13364</strain>
    </source>
</reference>
<dbReference type="RefSeq" id="WP_066409774.1">
    <property type="nucleotide sequence ID" value="NZ_FKBS01000012.1"/>
</dbReference>
<dbReference type="InterPro" id="IPR013525">
    <property type="entry name" value="ABC2_TM"/>
</dbReference>
<evidence type="ECO:0000256" key="7">
    <source>
        <dbReference type="ARBA" id="ARBA00023136"/>
    </source>
</evidence>
<dbReference type="GO" id="GO:0015920">
    <property type="term" value="P:lipopolysaccharide transport"/>
    <property type="evidence" value="ECO:0007669"/>
    <property type="project" value="TreeGrafter"/>
</dbReference>
<comment type="subcellular location">
    <subcellularLocation>
        <location evidence="1">Cell inner membrane</location>
        <topology evidence="1">Multi-pass membrane protein</topology>
    </subcellularLocation>
</comment>
<comment type="similarity">
    <text evidence="2">Belongs to the ABC-2 integral membrane protein family.</text>
</comment>
<evidence type="ECO:0000256" key="6">
    <source>
        <dbReference type="ARBA" id="ARBA00022989"/>
    </source>
</evidence>
<accession>A0A157MA12</accession>
<keyword evidence="3" id="KW-0813">Transport</keyword>
<dbReference type="Proteomes" id="UP000077037">
    <property type="component" value="Unassembled WGS sequence"/>
</dbReference>
<dbReference type="EMBL" id="FKBS01000012">
    <property type="protein sequence ID" value="SAI05610.1"/>
    <property type="molecule type" value="Genomic_DNA"/>
</dbReference>